<dbReference type="PANTHER" id="PTHR36437">
    <property type="entry name" value="GLYOXALASE/BLEOMYCIN RESISTANCE PROTEIN/DIOXYGENASE"/>
    <property type="match status" value="1"/>
</dbReference>
<evidence type="ECO:0000259" key="1">
    <source>
        <dbReference type="PROSITE" id="PS51819"/>
    </source>
</evidence>
<protein>
    <submittedName>
        <fullName evidence="2">VOC family protein</fullName>
    </submittedName>
</protein>
<dbReference type="InterPro" id="IPR037523">
    <property type="entry name" value="VOC_core"/>
</dbReference>
<dbReference type="Gene3D" id="3.10.180.10">
    <property type="entry name" value="2,3-Dihydroxybiphenyl 1,2-Dioxygenase, domain 1"/>
    <property type="match status" value="1"/>
</dbReference>
<organism evidence="2 3">
    <name type="scientific">Myxococcus landrumensis</name>
    <dbReference type="NCBI Taxonomy" id="2813577"/>
    <lineage>
        <taxon>Bacteria</taxon>
        <taxon>Pseudomonadati</taxon>
        <taxon>Myxococcota</taxon>
        <taxon>Myxococcia</taxon>
        <taxon>Myxococcales</taxon>
        <taxon>Cystobacterineae</taxon>
        <taxon>Myxococcaceae</taxon>
        <taxon>Myxococcus</taxon>
    </lineage>
</organism>
<gene>
    <name evidence="2" type="ORF">JY572_10050</name>
</gene>
<reference evidence="2 3" key="1">
    <citation type="submission" date="2021-02" db="EMBL/GenBank/DDBJ databases">
        <title>De Novo genome assembly of isolated myxobacteria.</title>
        <authorList>
            <person name="Stevens D.C."/>
        </authorList>
    </citation>
    <scope>NUCLEOTIDE SEQUENCE [LARGE SCALE GENOMIC DNA]</scope>
    <source>
        <strain evidence="2 3">SCHIC003</strain>
    </source>
</reference>
<dbReference type="SUPFAM" id="SSF54593">
    <property type="entry name" value="Glyoxalase/Bleomycin resistance protein/Dihydroxybiphenyl dioxygenase"/>
    <property type="match status" value="1"/>
</dbReference>
<dbReference type="CDD" id="cd07263">
    <property type="entry name" value="VOC_like"/>
    <property type="match status" value="1"/>
</dbReference>
<dbReference type="Pfam" id="PF00903">
    <property type="entry name" value="Glyoxalase"/>
    <property type="match status" value="1"/>
</dbReference>
<dbReference type="PANTHER" id="PTHR36437:SF2">
    <property type="entry name" value="GLYOXALASE_BLEOMYCIN RESISTANCE PROTEIN_DIOXYGENASE"/>
    <property type="match status" value="1"/>
</dbReference>
<dbReference type="Proteomes" id="UP000663090">
    <property type="component" value="Chromosome"/>
</dbReference>
<dbReference type="RefSeq" id="WP_206718019.1">
    <property type="nucleotide sequence ID" value="NZ_CP071091.1"/>
</dbReference>
<evidence type="ECO:0000313" key="3">
    <source>
        <dbReference type="Proteomes" id="UP000663090"/>
    </source>
</evidence>
<accession>A0ABX7NJB8</accession>
<evidence type="ECO:0000313" key="2">
    <source>
        <dbReference type="EMBL" id="QSQ16358.1"/>
    </source>
</evidence>
<feature type="domain" description="VOC" evidence="1">
    <location>
        <begin position="2"/>
        <end position="128"/>
    </location>
</feature>
<dbReference type="InterPro" id="IPR029068">
    <property type="entry name" value="Glyas_Bleomycin-R_OHBP_Dase"/>
</dbReference>
<dbReference type="EMBL" id="CP071091">
    <property type="protein sequence ID" value="QSQ16358.1"/>
    <property type="molecule type" value="Genomic_DNA"/>
</dbReference>
<sequence length="129" mass="14181">MRITLSSVFVDDQAKAQKFYTEVLGFVTKVDMPMGGDARWLTVVSKDDPEGVQLLLEPNQHPAATTFQKAIFADGIPATSFATTDIQKDYERMTALGVVFRQKPTPAGPVLTALFEDTCGNLISMHQMI</sequence>
<dbReference type="InterPro" id="IPR004360">
    <property type="entry name" value="Glyas_Fos-R_dOase_dom"/>
</dbReference>
<dbReference type="PROSITE" id="PS51819">
    <property type="entry name" value="VOC"/>
    <property type="match status" value="1"/>
</dbReference>
<name>A0ABX7NJB8_9BACT</name>
<keyword evidence="3" id="KW-1185">Reference proteome</keyword>
<proteinExistence type="predicted"/>